<dbReference type="PANTHER" id="PTHR42745">
    <property type="match status" value="1"/>
</dbReference>
<accession>A0A8J7S138</accession>
<feature type="domain" description="Plant heme peroxidase family profile" evidence="9">
    <location>
        <begin position="1"/>
        <end position="297"/>
    </location>
</feature>
<keyword evidence="5" id="KW-0862">Zinc</keyword>
<dbReference type="GO" id="GO:1901135">
    <property type="term" value="P:carbohydrate derivative metabolic process"/>
    <property type="evidence" value="ECO:0007669"/>
    <property type="project" value="InterPro"/>
</dbReference>
<evidence type="ECO:0000256" key="4">
    <source>
        <dbReference type="PIRNR" id="PIRNR004692"/>
    </source>
</evidence>
<feature type="domain" description="CBS" evidence="10">
    <location>
        <begin position="312"/>
        <end position="366"/>
    </location>
</feature>
<evidence type="ECO:0000313" key="12">
    <source>
        <dbReference type="EMBL" id="MBP5857965.1"/>
    </source>
</evidence>
<dbReference type="PROSITE" id="PS50873">
    <property type="entry name" value="PEROXIDASE_4"/>
    <property type="match status" value="1"/>
</dbReference>
<dbReference type="Proteomes" id="UP000672602">
    <property type="component" value="Unassembled WGS sequence"/>
</dbReference>
<evidence type="ECO:0000259" key="9">
    <source>
        <dbReference type="PROSITE" id="PS50873"/>
    </source>
</evidence>
<dbReference type="CDD" id="cd04604">
    <property type="entry name" value="CBS_pair_SIS_assoc"/>
    <property type="match status" value="1"/>
</dbReference>
<dbReference type="PIRSF" id="PIRSF004692">
    <property type="entry name" value="KdsD_KpsF"/>
    <property type="match status" value="1"/>
</dbReference>
<feature type="domain" description="CBS" evidence="10">
    <location>
        <begin position="246"/>
        <end position="310"/>
    </location>
</feature>
<comment type="similarity">
    <text evidence="1 4">Belongs to the SIS family. GutQ/KpsF subfamily.</text>
</comment>
<feature type="site" description="Catalytically relevant" evidence="6">
    <location>
        <position position="148"/>
    </location>
</feature>
<dbReference type="Gene3D" id="3.10.580.10">
    <property type="entry name" value="CBS-domain"/>
    <property type="match status" value="1"/>
</dbReference>
<dbReference type="GO" id="GO:0097367">
    <property type="term" value="F:carbohydrate derivative binding"/>
    <property type="evidence" value="ECO:0007669"/>
    <property type="project" value="InterPro"/>
</dbReference>
<dbReference type="NCBIfam" id="TIGR00393">
    <property type="entry name" value="kpsF"/>
    <property type="match status" value="1"/>
</dbReference>
<dbReference type="InterPro" id="IPR046348">
    <property type="entry name" value="SIS_dom_sf"/>
</dbReference>
<feature type="site" description="Catalytically relevant" evidence="6">
    <location>
        <position position="96"/>
    </location>
</feature>
<keyword evidence="3 7" id="KW-0129">CBS domain</keyword>
<dbReference type="PANTHER" id="PTHR42745:SF1">
    <property type="entry name" value="ARABINOSE 5-PHOSPHATE ISOMERASE KDSD"/>
    <property type="match status" value="1"/>
</dbReference>
<evidence type="ECO:0000259" key="10">
    <source>
        <dbReference type="PROSITE" id="PS51371"/>
    </source>
</evidence>
<evidence type="ECO:0000256" key="1">
    <source>
        <dbReference type="ARBA" id="ARBA00008165"/>
    </source>
</evidence>
<dbReference type="RefSeq" id="WP_210682556.1">
    <property type="nucleotide sequence ID" value="NZ_JAGMWN010000006.1"/>
</dbReference>
<keyword evidence="13" id="KW-1185">Reference proteome</keyword>
<dbReference type="GO" id="GO:0020037">
    <property type="term" value="F:heme binding"/>
    <property type="evidence" value="ECO:0007669"/>
    <property type="project" value="InterPro"/>
</dbReference>
<dbReference type="InterPro" id="IPR000644">
    <property type="entry name" value="CBS_dom"/>
</dbReference>
<dbReference type="GO" id="GO:0006979">
    <property type="term" value="P:response to oxidative stress"/>
    <property type="evidence" value="ECO:0007669"/>
    <property type="project" value="InterPro"/>
</dbReference>
<gene>
    <name evidence="12" type="ORF">KAJ83_13180</name>
</gene>
<dbReference type="FunFam" id="3.40.50.10490:FF:000011">
    <property type="entry name" value="Arabinose 5-phosphate isomerase"/>
    <property type="match status" value="1"/>
</dbReference>
<dbReference type="InterPro" id="IPR050986">
    <property type="entry name" value="GutQ/KpsF_isomerases"/>
</dbReference>
<comment type="caution">
    <text evidence="12">The sequence shown here is derived from an EMBL/GenBank/DDBJ whole genome shotgun (WGS) entry which is preliminary data.</text>
</comment>
<reference evidence="12" key="1">
    <citation type="submission" date="2021-04" db="EMBL/GenBank/DDBJ databases">
        <authorList>
            <person name="Zhang D.-C."/>
        </authorList>
    </citation>
    <scope>NUCLEOTIDE SEQUENCE</scope>
    <source>
        <strain evidence="12">CGMCC 1.15697</strain>
    </source>
</reference>
<dbReference type="InterPro" id="IPR001347">
    <property type="entry name" value="SIS_dom"/>
</dbReference>
<dbReference type="PROSITE" id="PS51371">
    <property type="entry name" value="CBS"/>
    <property type="match status" value="2"/>
</dbReference>
<evidence type="ECO:0000313" key="13">
    <source>
        <dbReference type="Proteomes" id="UP000672602"/>
    </source>
</evidence>
<feature type="site" description="Catalytically relevant" evidence="6">
    <location>
        <position position="189"/>
    </location>
</feature>
<feature type="domain" description="SIS" evidence="11">
    <location>
        <begin position="76"/>
        <end position="221"/>
    </location>
</feature>
<dbReference type="Pfam" id="PF01380">
    <property type="entry name" value="SIS"/>
    <property type="match status" value="1"/>
</dbReference>
<feature type="site" description="Catalytically relevant" evidence="6">
    <location>
        <position position="230"/>
    </location>
</feature>
<evidence type="ECO:0000256" key="7">
    <source>
        <dbReference type="PROSITE-ProRule" id="PRU00703"/>
    </source>
</evidence>
<protein>
    <submittedName>
        <fullName evidence="12">KpsF/GutQ family sugar-phosphate isomerase</fullName>
    </submittedName>
</protein>
<organism evidence="12 13">
    <name type="scientific">Marivibrio halodurans</name>
    <dbReference type="NCBI Taxonomy" id="2039722"/>
    <lineage>
        <taxon>Bacteria</taxon>
        <taxon>Pseudomonadati</taxon>
        <taxon>Pseudomonadota</taxon>
        <taxon>Alphaproteobacteria</taxon>
        <taxon>Rhodospirillales</taxon>
        <taxon>Rhodospirillaceae</taxon>
        <taxon>Marivibrio</taxon>
    </lineage>
</organism>
<feature type="binding site" evidence="5">
    <location>
        <position position="119"/>
    </location>
    <ligand>
        <name>Zn(2+)</name>
        <dbReference type="ChEBI" id="CHEBI:29105"/>
    </ligand>
</feature>
<feature type="region of interest" description="Disordered" evidence="8">
    <location>
        <begin position="1"/>
        <end position="38"/>
    </location>
</feature>
<dbReference type="Pfam" id="PF00571">
    <property type="entry name" value="CBS"/>
    <property type="match status" value="2"/>
</dbReference>
<dbReference type="PROSITE" id="PS51464">
    <property type="entry name" value="SIS"/>
    <property type="match status" value="1"/>
</dbReference>
<dbReference type="Gene3D" id="3.40.50.10490">
    <property type="entry name" value="Glucose-6-phosphate isomerase like protein, domain 1"/>
    <property type="match status" value="1"/>
</dbReference>
<dbReference type="AlphaFoldDB" id="A0A8J7S138"/>
<proteinExistence type="inferred from homology"/>
<dbReference type="EMBL" id="JAGMWN010000006">
    <property type="protein sequence ID" value="MBP5857965.1"/>
    <property type="molecule type" value="Genomic_DNA"/>
</dbReference>
<dbReference type="InterPro" id="IPR046342">
    <property type="entry name" value="CBS_dom_sf"/>
</dbReference>
<evidence type="ECO:0000256" key="2">
    <source>
        <dbReference type="ARBA" id="ARBA00022737"/>
    </source>
</evidence>
<dbReference type="GO" id="GO:0019146">
    <property type="term" value="F:arabinose-5-phosphate isomerase activity"/>
    <property type="evidence" value="ECO:0007669"/>
    <property type="project" value="UniProtKB-ARBA"/>
</dbReference>
<sequence>MSKTITSGDAAARRVDLDERDARDDASPDHHDRAGQADRDLAAGQRVLRLESAALAACAEALDARFATAVRLLGGTDPRRRDGRRSGRVVVTGMGKSGHVGRKIAATFASTGTPSQFVHPAEASHGDLGMITEDDAILALSNSGETPELSDVLSYAKRYDIPVVAITARSNSTLARVAQVTLTLPDQPEAASMGLAPTTSTTMAMALGDALAVALLERKGFTASDFRLFHPGGKLGRQLARVDDMMHRGAEIPLTGPDASMQDVLLVMTSKSFGCVGITDPATGALVGVITDGDLRRHMAPDLMEKHAAEIMTRAPATITPDRVAGEALSFMNTRTVPITALFVVDEACRPIGIVHIHDFLRSGVA</sequence>
<feature type="compositionally biased region" description="Basic and acidic residues" evidence="8">
    <location>
        <begin position="11"/>
        <end position="38"/>
    </location>
</feature>
<evidence type="ECO:0000256" key="8">
    <source>
        <dbReference type="SAM" id="MobiDB-lite"/>
    </source>
</evidence>
<keyword evidence="12" id="KW-0413">Isomerase</keyword>
<evidence type="ECO:0000259" key="11">
    <source>
        <dbReference type="PROSITE" id="PS51464"/>
    </source>
</evidence>
<keyword evidence="2" id="KW-0677">Repeat</keyword>
<keyword evidence="5" id="KW-0479">Metal-binding</keyword>
<dbReference type="SUPFAM" id="SSF53697">
    <property type="entry name" value="SIS domain"/>
    <property type="match status" value="1"/>
</dbReference>
<dbReference type="InterPro" id="IPR035474">
    <property type="entry name" value="SIS_Kpsf"/>
</dbReference>
<evidence type="ECO:0000256" key="6">
    <source>
        <dbReference type="PIRSR" id="PIRSR004692-3"/>
    </source>
</evidence>
<dbReference type="GO" id="GO:0046872">
    <property type="term" value="F:metal ion binding"/>
    <property type="evidence" value="ECO:0007669"/>
    <property type="project" value="UniProtKB-KW"/>
</dbReference>
<dbReference type="InterPro" id="IPR002016">
    <property type="entry name" value="Haem_peroxidase"/>
</dbReference>
<evidence type="ECO:0000256" key="5">
    <source>
        <dbReference type="PIRSR" id="PIRSR004692-2"/>
    </source>
</evidence>
<dbReference type="CDD" id="cd05014">
    <property type="entry name" value="SIS_Kpsf"/>
    <property type="match status" value="1"/>
</dbReference>
<dbReference type="GO" id="GO:0004601">
    <property type="term" value="F:peroxidase activity"/>
    <property type="evidence" value="ECO:0007669"/>
    <property type="project" value="InterPro"/>
</dbReference>
<dbReference type="GO" id="GO:0005975">
    <property type="term" value="P:carbohydrate metabolic process"/>
    <property type="evidence" value="ECO:0007669"/>
    <property type="project" value="InterPro"/>
</dbReference>
<name>A0A8J7S138_9PROT</name>
<evidence type="ECO:0000256" key="3">
    <source>
        <dbReference type="ARBA" id="ARBA00023122"/>
    </source>
</evidence>
<dbReference type="InterPro" id="IPR004800">
    <property type="entry name" value="KdsD/KpsF-type"/>
</dbReference>